<evidence type="ECO:0000256" key="1">
    <source>
        <dbReference type="ARBA" id="ARBA00022555"/>
    </source>
</evidence>
<dbReference type="CDD" id="cd00462">
    <property type="entry name" value="PTH"/>
    <property type="match status" value="1"/>
</dbReference>
<dbReference type="InterPro" id="IPR001328">
    <property type="entry name" value="Pept_tRNA_hydro"/>
</dbReference>
<evidence type="ECO:0000256" key="2">
    <source>
        <dbReference type="ARBA" id="ARBA00022801"/>
    </source>
</evidence>
<dbReference type="InterPro" id="IPR036416">
    <property type="entry name" value="Pept_tRNA_hydro_sf"/>
</dbReference>
<dbReference type="NCBIfam" id="TIGR00447">
    <property type="entry name" value="pth"/>
    <property type="match status" value="1"/>
</dbReference>
<proteinExistence type="predicted"/>
<organism evidence="4 5">
    <name type="scientific">Candidatus Shapirobacteria bacterium CG06_land_8_20_14_3_00_40_12</name>
    <dbReference type="NCBI Taxonomy" id="1974881"/>
    <lineage>
        <taxon>Bacteria</taxon>
        <taxon>Candidatus Shapironibacteriota</taxon>
    </lineage>
</organism>
<dbReference type="Proteomes" id="UP000231407">
    <property type="component" value="Unassembled WGS sequence"/>
</dbReference>
<keyword evidence="2 4" id="KW-0378">Hydrolase</keyword>
<dbReference type="GO" id="GO:0004045">
    <property type="term" value="F:peptidyl-tRNA hydrolase activity"/>
    <property type="evidence" value="ECO:0007669"/>
    <property type="project" value="InterPro"/>
</dbReference>
<keyword evidence="3" id="KW-0694">RNA-binding</keyword>
<dbReference type="GO" id="GO:0000049">
    <property type="term" value="F:tRNA binding"/>
    <property type="evidence" value="ECO:0007669"/>
    <property type="project" value="UniProtKB-KW"/>
</dbReference>
<dbReference type="EMBL" id="PEWA01000030">
    <property type="protein sequence ID" value="PIU73405.1"/>
    <property type="molecule type" value="Genomic_DNA"/>
</dbReference>
<dbReference type="SUPFAM" id="SSF53178">
    <property type="entry name" value="Peptidyl-tRNA hydrolase-like"/>
    <property type="match status" value="1"/>
</dbReference>
<evidence type="ECO:0000313" key="5">
    <source>
        <dbReference type="Proteomes" id="UP000231407"/>
    </source>
</evidence>
<dbReference type="Gene3D" id="3.40.50.1470">
    <property type="entry name" value="Peptidyl-tRNA hydrolase"/>
    <property type="match status" value="1"/>
</dbReference>
<name>A0A2M7AS04_9BACT</name>
<evidence type="ECO:0000313" key="4">
    <source>
        <dbReference type="EMBL" id="PIU73405.1"/>
    </source>
</evidence>
<protein>
    <submittedName>
        <fullName evidence="4">Aminoacyl-tRNA hydrolase</fullName>
    </submittedName>
</protein>
<comment type="caution">
    <text evidence="4">The sequence shown here is derived from an EMBL/GenBank/DDBJ whole genome shotgun (WGS) entry which is preliminary data.</text>
</comment>
<dbReference type="PANTHER" id="PTHR17224">
    <property type="entry name" value="PEPTIDYL-TRNA HYDROLASE"/>
    <property type="match status" value="1"/>
</dbReference>
<sequence length="179" mass="20256">MKLFFGLGNSGTKYQNTRHNIGQAIIKKYVETRDRASLQNKSKLNCQLCEINHHIFAISTEYMNNSGPSVQKVANFYKIEPKDIYLIHDDLDLEIGDWKLQFDRGPAGHNGVISIIENLGTQTFWRIRIGINHPTDLTPVEDYVLKPFLPEEKVIITDTIDKIVGITIPDLIGNPNPGP</sequence>
<dbReference type="PANTHER" id="PTHR17224:SF1">
    <property type="entry name" value="PEPTIDYL-TRNA HYDROLASE"/>
    <property type="match status" value="1"/>
</dbReference>
<evidence type="ECO:0000256" key="3">
    <source>
        <dbReference type="ARBA" id="ARBA00022884"/>
    </source>
</evidence>
<reference evidence="5" key="1">
    <citation type="submission" date="2017-09" db="EMBL/GenBank/DDBJ databases">
        <title>Depth-based differentiation of microbial function through sediment-hosted aquifers and enrichment of novel symbionts in the deep terrestrial subsurface.</title>
        <authorList>
            <person name="Probst A.J."/>
            <person name="Ladd B."/>
            <person name="Jarett J.K."/>
            <person name="Geller-Mcgrath D.E."/>
            <person name="Sieber C.M.K."/>
            <person name="Emerson J.B."/>
            <person name="Anantharaman K."/>
            <person name="Thomas B.C."/>
            <person name="Malmstrom R."/>
            <person name="Stieglmeier M."/>
            <person name="Klingl A."/>
            <person name="Woyke T."/>
            <person name="Ryan C.M."/>
            <person name="Banfield J.F."/>
        </authorList>
    </citation>
    <scope>NUCLEOTIDE SEQUENCE [LARGE SCALE GENOMIC DNA]</scope>
</reference>
<accession>A0A2M7AS04</accession>
<gene>
    <name evidence="4" type="ORF">COS78_02495</name>
</gene>
<keyword evidence="1" id="KW-0820">tRNA-binding</keyword>
<dbReference type="Pfam" id="PF01195">
    <property type="entry name" value="Pept_tRNA_hydro"/>
    <property type="match status" value="1"/>
</dbReference>
<dbReference type="AlphaFoldDB" id="A0A2M7AS04"/>